<gene>
    <name evidence="7 10" type="primary">nusA</name>
    <name evidence="10" type="ORF">D7193_04595</name>
</gene>
<dbReference type="Pfam" id="PF26594">
    <property type="entry name" value="KH_NusA_2nd"/>
    <property type="match status" value="1"/>
</dbReference>
<comment type="similarity">
    <text evidence="7">Belongs to the NusA family.</text>
</comment>
<dbReference type="GO" id="GO:0006353">
    <property type="term" value="P:DNA-templated transcription termination"/>
    <property type="evidence" value="ECO:0007669"/>
    <property type="project" value="UniProtKB-UniRule"/>
</dbReference>
<keyword evidence="2 7" id="KW-0963">Cytoplasm</keyword>
<dbReference type="InterPro" id="IPR010213">
    <property type="entry name" value="TF_NusA"/>
</dbReference>
<proteinExistence type="inferred from homology"/>
<dbReference type="Gene3D" id="2.40.50.140">
    <property type="entry name" value="Nucleic acid-binding proteins"/>
    <property type="match status" value="1"/>
</dbReference>
<dbReference type="PANTHER" id="PTHR22648:SF0">
    <property type="entry name" value="TRANSCRIPTION TERMINATION_ANTITERMINATION PROTEIN NUSA"/>
    <property type="match status" value="1"/>
</dbReference>
<protein>
    <recommendedName>
        <fullName evidence="7">Transcription termination/antitermination protein NusA</fullName>
    </recommendedName>
</protein>
<dbReference type="CDD" id="cd04455">
    <property type="entry name" value="S1_NusA"/>
    <property type="match status" value="1"/>
</dbReference>
<dbReference type="FunFam" id="2.40.50.140:FF:000098">
    <property type="entry name" value="Transcription termination/antitermination protein NusA"/>
    <property type="match status" value="1"/>
</dbReference>
<dbReference type="NCBIfam" id="TIGR01953">
    <property type="entry name" value="NusA"/>
    <property type="match status" value="1"/>
</dbReference>
<dbReference type="SMART" id="SM00316">
    <property type="entry name" value="S1"/>
    <property type="match status" value="1"/>
</dbReference>
<dbReference type="Gene3D" id="3.30.1480.10">
    <property type="entry name" value="NusA, N-terminal domain"/>
    <property type="match status" value="1"/>
</dbReference>
<dbReference type="HAMAP" id="MF_00945_B">
    <property type="entry name" value="NusA_B"/>
    <property type="match status" value="1"/>
</dbReference>
<dbReference type="GO" id="GO:0005829">
    <property type="term" value="C:cytosol"/>
    <property type="evidence" value="ECO:0007669"/>
    <property type="project" value="TreeGrafter"/>
</dbReference>
<dbReference type="InterPro" id="IPR003029">
    <property type="entry name" value="S1_domain"/>
</dbReference>
<name>A0A3B0AC17_9ACTN</name>
<dbReference type="EMBL" id="RBAN01000001">
    <property type="protein sequence ID" value="RKN57894.1"/>
    <property type="molecule type" value="Genomic_DNA"/>
</dbReference>
<dbReference type="Proteomes" id="UP000279968">
    <property type="component" value="Unassembled WGS sequence"/>
</dbReference>
<dbReference type="PROSITE" id="PS50084">
    <property type="entry name" value="KH_TYPE_1"/>
    <property type="match status" value="1"/>
</dbReference>
<evidence type="ECO:0000256" key="8">
    <source>
        <dbReference type="SAM" id="MobiDB-lite"/>
    </source>
</evidence>
<comment type="caution">
    <text evidence="10">The sequence shown here is derived from an EMBL/GenBank/DDBJ whole genome shotgun (WGS) entry which is preliminary data.</text>
</comment>
<evidence type="ECO:0000256" key="6">
    <source>
        <dbReference type="ARBA" id="ARBA00023163"/>
    </source>
</evidence>
<comment type="function">
    <text evidence="7">Participates in both transcription termination and antitermination.</text>
</comment>
<dbReference type="GO" id="GO:0031564">
    <property type="term" value="P:transcription antitermination"/>
    <property type="evidence" value="ECO:0007669"/>
    <property type="project" value="UniProtKB-UniRule"/>
</dbReference>
<dbReference type="InterPro" id="IPR009019">
    <property type="entry name" value="KH_sf_prok-type"/>
</dbReference>
<dbReference type="Gene3D" id="3.30.300.20">
    <property type="match status" value="2"/>
</dbReference>
<dbReference type="InterPro" id="IPR012340">
    <property type="entry name" value="NA-bd_OB-fold"/>
</dbReference>
<dbReference type="InterPro" id="IPR025249">
    <property type="entry name" value="TF_NusA_KH_1st"/>
</dbReference>
<keyword evidence="4 7" id="KW-0694">RNA-binding</keyword>
<sequence length="347" mass="37225">MNIDLAALRALEREREIPFDTILAAIETALLTAYRHTEGAEPHARVEIDRKSGAASVYAQEVDAEGAVVREWDDTPHDFGRIAAMTAKQVILQRLREATDEAHFGEYVGRDGDLVTGVVQAHEARAEKGIVSVDLGKLEGVLPQSEQVPGERYAHGERIRCVVVHVAKGLRGPQITLSRSHPALVKKLFALEVPEIADGTVEIGAIAREAGHRTKIAVRSTAPGVNAKGACIGPMGQRVRAVMSELHGEKIDIIDWSDDPATFVGNALSPAKALRVEVVDLASRTARVTVPDFQLSLAIGREGQNARLAARLTGWRIDIRSDAEQTSPVARSGADHVPEPGGAISGS</sequence>
<dbReference type="SUPFAM" id="SSF54814">
    <property type="entry name" value="Prokaryotic type KH domain (KH-domain type II)"/>
    <property type="match status" value="2"/>
</dbReference>
<dbReference type="SMART" id="SM00322">
    <property type="entry name" value="KH"/>
    <property type="match status" value="2"/>
</dbReference>
<dbReference type="SUPFAM" id="SSF69705">
    <property type="entry name" value="Transcription factor NusA, N-terminal domain"/>
    <property type="match status" value="1"/>
</dbReference>
<dbReference type="GO" id="GO:0003723">
    <property type="term" value="F:RNA binding"/>
    <property type="evidence" value="ECO:0007669"/>
    <property type="project" value="UniProtKB-UniRule"/>
</dbReference>
<keyword evidence="1 7" id="KW-0806">Transcription termination</keyword>
<dbReference type="FunFam" id="3.30.300.20:FF:000005">
    <property type="entry name" value="Transcription termination/antitermination protein NusA"/>
    <property type="match status" value="1"/>
</dbReference>
<keyword evidence="5 7" id="KW-0805">Transcription regulation</keyword>
<evidence type="ECO:0000256" key="4">
    <source>
        <dbReference type="ARBA" id="ARBA00022884"/>
    </source>
</evidence>
<dbReference type="SUPFAM" id="SSF50249">
    <property type="entry name" value="Nucleic acid-binding proteins"/>
    <property type="match status" value="1"/>
</dbReference>
<evidence type="ECO:0000256" key="1">
    <source>
        <dbReference type="ARBA" id="ARBA00022472"/>
    </source>
</evidence>
<dbReference type="RefSeq" id="WP_120778075.1">
    <property type="nucleotide sequence ID" value="NZ_JBHLUP010000009.1"/>
</dbReference>
<dbReference type="PANTHER" id="PTHR22648">
    <property type="entry name" value="TRANSCRIPTION TERMINATION FACTOR NUSA"/>
    <property type="match status" value="1"/>
</dbReference>
<dbReference type="InterPro" id="IPR015946">
    <property type="entry name" value="KH_dom-like_a/b"/>
</dbReference>
<evidence type="ECO:0000256" key="2">
    <source>
        <dbReference type="ARBA" id="ARBA00022490"/>
    </source>
</evidence>
<keyword evidence="11" id="KW-1185">Reference proteome</keyword>
<evidence type="ECO:0000313" key="11">
    <source>
        <dbReference type="Proteomes" id="UP000279968"/>
    </source>
</evidence>
<evidence type="ECO:0000256" key="3">
    <source>
        <dbReference type="ARBA" id="ARBA00022814"/>
    </source>
</evidence>
<dbReference type="OrthoDB" id="9807233at2"/>
<dbReference type="CDD" id="cd02134">
    <property type="entry name" value="KH-II_NusA_rpt1"/>
    <property type="match status" value="1"/>
</dbReference>
<feature type="domain" description="S1 motif" evidence="9">
    <location>
        <begin position="112"/>
        <end position="180"/>
    </location>
</feature>
<comment type="subunit">
    <text evidence="7">Monomer. Binds directly to the core enzyme of the DNA-dependent RNA polymerase and to nascent RNA.</text>
</comment>
<dbReference type="Pfam" id="PF13184">
    <property type="entry name" value="KH_NusA_1st"/>
    <property type="match status" value="1"/>
</dbReference>
<dbReference type="InterPro" id="IPR036555">
    <property type="entry name" value="NusA_N_sf"/>
</dbReference>
<dbReference type="CDD" id="cd22529">
    <property type="entry name" value="KH-II_NusA_rpt2"/>
    <property type="match status" value="1"/>
</dbReference>
<feature type="region of interest" description="Disordered" evidence="8">
    <location>
        <begin position="324"/>
        <end position="347"/>
    </location>
</feature>
<keyword evidence="6 7" id="KW-0804">Transcription</keyword>
<dbReference type="Pfam" id="PF08529">
    <property type="entry name" value="NusA_N"/>
    <property type="match status" value="2"/>
</dbReference>
<organism evidence="10 11">
    <name type="scientific">Micromonospora costi</name>
    <dbReference type="NCBI Taxonomy" id="1530042"/>
    <lineage>
        <taxon>Bacteria</taxon>
        <taxon>Bacillati</taxon>
        <taxon>Actinomycetota</taxon>
        <taxon>Actinomycetes</taxon>
        <taxon>Micromonosporales</taxon>
        <taxon>Micromonosporaceae</taxon>
        <taxon>Micromonospora</taxon>
    </lineage>
</organism>
<dbReference type="InterPro" id="IPR030842">
    <property type="entry name" value="TF_NusA_bacterial"/>
</dbReference>
<dbReference type="AlphaFoldDB" id="A0A3B0AC17"/>
<reference evidence="10 11" key="1">
    <citation type="journal article" date="2015" name="Int. J. Syst. Evol. Microbiol.">
        <title>Micromonospora costi sp. nov., isolated from a leaf of Costus speciosus.</title>
        <authorList>
            <person name="Thawai C."/>
        </authorList>
    </citation>
    <scope>NUCLEOTIDE SEQUENCE [LARGE SCALE GENOMIC DNA]</scope>
    <source>
        <strain evidence="10 11">CS1-12</strain>
    </source>
</reference>
<keyword evidence="3 7" id="KW-0889">Transcription antitermination</keyword>
<evidence type="ECO:0000313" key="10">
    <source>
        <dbReference type="EMBL" id="RKN57894.1"/>
    </source>
</evidence>
<dbReference type="InterPro" id="IPR058582">
    <property type="entry name" value="KH_NusA_2nd"/>
</dbReference>
<evidence type="ECO:0000259" key="9">
    <source>
        <dbReference type="PROSITE" id="PS50126"/>
    </source>
</evidence>
<dbReference type="FunFam" id="3.30.300.20:FF:000002">
    <property type="entry name" value="Transcription termination/antitermination protein NusA"/>
    <property type="match status" value="1"/>
</dbReference>
<accession>A0A3B0AC17</accession>
<evidence type="ECO:0000256" key="5">
    <source>
        <dbReference type="ARBA" id="ARBA00023015"/>
    </source>
</evidence>
<comment type="subcellular location">
    <subcellularLocation>
        <location evidence="7">Cytoplasm</location>
    </subcellularLocation>
</comment>
<dbReference type="PROSITE" id="PS50126">
    <property type="entry name" value="S1"/>
    <property type="match status" value="1"/>
</dbReference>
<dbReference type="InterPro" id="IPR004087">
    <property type="entry name" value="KH_dom"/>
</dbReference>
<dbReference type="GO" id="GO:0003700">
    <property type="term" value="F:DNA-binding transcription factor activity"/>
    <property type="evidence" value="ECO:0007669"/>
    <property type="project" value="InterPro"/>
</dbReference>
<evidence type="ECO:0000256" key="7">
    <source>
        <dbReference type="HAMAP-Rule" id="MF_00945"/>
    </source>
</evidence>
<dbReference type="InterPro" id="IPR013735">
    <property type="entry name" value="TF_NusA_N"/>
</dbReference>